<proteinExistence type="predicted"/>
<gene>
    <name evidence="2" type="ORF">RchiOBHm_Chr1g0383181</name>
</gene>
<keyword evidence="1" id="KW-0812">Transmembrane</keyword>
<reference evidence="2 3" key="1">
    <citation type="journal article" date="2018" name="Nat. Genet.">
        <title>The Rosa genome provides new insights in the design of modern roses.</title>
        <authorList>
            <person name="Bendahmane M."/>
        </authorList>
    </citation>
    <scope>NUCLEOTIDE SEQUENCE [LARGE SCALE GENOMIC DNA]</scope>
    <source>
        <strain evidence="3">cv. Old Blush</strain>
    </source>
</reference>
<accession>A0A2P6SPM2</accession>
<dbReference type="EMBL" id="PDCK01000039">
    <property type="protein sequence ID" value="PRQ60612.1"/>
    <property type="molecule type" value="Genomic_DNA"/>
</dbReference>
<protein>
    <submittedName>
        <fullName evidence="2">Uncharacterized protein</fullName>
    </submittedName>
</protein>
<dbReference type="AlphaFoldDB" id="A0A2P6SPM2"/>
<keyword evidence="1" id="KW-0472">Membrane</keyword>
<dbReference type="Proteomes" id="UP000238479">
    <property type="component" value="Chromosome 1"/>
</dbReference>
<evidence type="ECO:0000313" key="2">
    <source>
        <dbReference type="EMBL" id="PRQ60612.1"/>
    </source>
</evidence>
<sequence>MTVLESLWIMKGQAEEILGNEGKSYHDGGPWRGVLCFASVLAYGAIFEMKCSALRT</sequence>
<evidence type="ECO:0000256" key="1">
    <source>
        <dbReference type="SAM" id="Phobius"/>
    </source>
</evidence>
<feature type="transmembrane region" description="Helical" evidence="1">
    <location>
        <begin position="29"/>
        <end position="47"/>
    </location>
</feature>
<name>A0A2P6SPM2_ROSCH</name>
<keyword evidence="3" id="KW-1185">Reference proteome</keyword>
<comment type="caution">
    <text evidence="2">The sequence shown here is derived from an EMBL/GenBank/DDBJ whole genome shotgun (WGS) entry which is preliminary data.</text>
</comment>
<dbReference type="Gramene" id="PRQ60612">
    <property type="protein sequence ID" value="PRQ60612"/>
    <property type="gene ID" value="RchiOBHm_Chr1g0383181"/>
</dbReference>
<organism evidence="2 3">
    <name type="scientific">Rosa chinensis</name>
    <name type="common">China rose</name>
    <dbReference type="NCBI Taxonomy" id="74649"/>
    <lineage>
        <taxon>Eukaryota</taxon>
        <taxon>Viridiplantae</taxon>
        <taxon>Streptophyta</taxon>
        <taxon>Embryophyta</taxon>
        <taxon>Tracheophyta</taxon>
        <taxon>Spermatophyta</taxon>
        <taxon>Magnoliopsida</taxon>
        <taxon>eudicotyledons</taxon>
        <taxon>Gunneridae</taxon>
        <taxon>Pentapetalae</taxon>
        <taxon>rosids</taxon>
        <taxon>fabids</taxon>
        <taxon>Rosales</taxon>
        <taxon>Rosaceae</taxon>
        <taxon>Rosoideae</taxon>
        <taxon>Rosoideae incertae sedis</taxon>
        <taxon>Rosa</taxon>
    </lineage>
</organism>
<keyword evidence="1" id="KW-1133">Transmembrane helix</keyword>
<evidence type="ECO:0000313" key="3">
    <source>
        <dbReference type="Proteomes" id="UP000238479"/>
    </source>
</evidence>